<dbReference type="GO" id="GO:0097367">
    <property type="term" value="F:carbohydrate derivative binding"/>
    <property type="evidence" value="ECO:0007669"/>
    <property type="project" value="InterPro"/>
</dbReference>
<sequence length="292" mass="32137">MDHLALCQQIKQRFESLPKQERLAASFVLDHPQEVTVMSMREQARLAGIPPSTMTRLAKRLGLSGYDEIRAIFVDAVRGQGHEYAPRVPALVEMKQKMGENSLALDLANTTTAYIQNLCEKATLDAIVRAAKVLSSGRMIYCLGLRSSFPVVFHFAHVANYFQGNIHLIEGAGESGIMALMNNNISPKDVLLVCSLSPYARRSVALSRYLAQQKVQVVAITDNASSPLARIASETILVKKQTTSFFDTLTPAFLVSELLVALLAATAKVDVQGLVNSTEEKLWAMGEWWSLN</sequence>
<keyword evidence="1" id="KW-0805">Transcription regulation</keyword>
<evidence type="ECO:0000259" key="5">
    <source>
        <dbReference type="PROSITE" id="PS51464"/>
    </source>
</evidence>
<protein>
    <submittedName>
        <fullName evidence="6">RpiR family transcriptional regulator</fullName>
    </submittedName>
</protein>
<dbReference type="InterPro" id="IPR009057">
    <property type="entry name" value="Homeodomain-like_sf"/>
</dbReference>
<evidence type="ECO:0000256" key="2">
    <source>
        <dbReference type="ARBA" id="ARBA00023125"/>
    </source>
</evidence>
<evidence type="ECO:0000313" key="7">
    <source>
        <dbReference type="Proteomes" id="UP000285648"/>
    </source>
</evidence>
<dbReference type="InterPro" id="IPR001347">
    <property type="entry name" value="SIS_dom"/>
</dbReference>
<evidence type="ECO:0000313" key="6">
    <source>
        <dbReference type="EMBL" id="RLM28104.1"/>
    </source>
</evidence>
<feature type="domain" description="SIS" evidence="5">
    <location>
        <begin position="130"/>
        <end position="274"/>
    </location>
</feature>
<gene>
    <name evidence="6" type="ORF">BIY29_00110</name>
</gene>
<dbReference type="GO" id="GO:1901135">
    <property type="term" value="P:carbohydrate derivative metabolic process"/>
    <property type="evidence" value="ECO:0007669"/>
    <property type="project" value="InterPro"/>
</dbReference>
<feature type="domain" description="HTH rpiR-type" evidence="4">
    <location>
        <begin position="4"/>
        <end position="80"/>
    </location>
</feature>
<dbReference type="InterPro" id="IPR000281">
    <property type="entry name" value="HTH_RpiR"/>
</dbReference>
<dbReference type="PANTHER" id="PTHR30514:SF18">
    <property type="entry name" value="RPIR-FAMILY TRANSCRIPTIONAL REGULATOR"/>
    <property type="match status" value="1"/>
</dbReference>
<dbReference type="PROSITE" id="PS51071">
    <property type="entry name" value="HTH_RPIR"/>
    <property type="match status" value="1"/>
</dbReference>
<dbReference type="InterPro" id="IPR046348">
    <property type="entry name" value="SIS_dom_sf"/>
</dbReference>
<dbReference type="OrthoDB" id="9814005at2"/>
<dbReference type="InterPro" id="IPR035472">
    <property type="entry name" value="RpiR-like_SIS"/>
</dbReference>
<dbReference type="GO" id="GO:0003677">
    <property type="term" value="F:DNA binding"/>
    <property type="evidence" value="ECO:0007669"/>
    <property type="project" value="UniProtKB-KW"/>
</dbReference>
<proteinExistence type="predicted"/>
<reference evidence="6 7" key="1">
    <citation type="submission" date="2016-09" db="EMBL/GenBank/DDBJ databases">
        <authorList>
            <person name="Doonan J."/>
            <person name="Pachebat J.A."/>
            <person name="Golyshin P.N."/>
            <person name="Denman S."/>
            <person name="Mcdonald J.E."/>
        </authorList>
    </citation>
    <scope>NUCLEOTIDE SEQUENCE [LARGE SCALE GENOMIC DNA]</scope>
    <source>
        <strain evidence="6 7">NCPPB 3934</strain>
    </source>
</reference>
<accession>A0A421DTM9</accession>
<keyword evidence="3" id="KW-0804">Transcription</keyword>
<keyword evidence="7" id="KW-1185">Reference proteome</keyword>
<dbReference type="Pfam" id="PF01380">
    <property type="entry name" value="SIS"/>
    <property type="match status" value="1"/>
</dbReference>
<dbReference type="Proteomes" id="UP000285648">
    <property type="component" value="Unassembled WGS sequence"/>
</dbReference>
<evidence type="ECO:0000256" key="1">
    <source>
        <dbReference type="ARBA" id="ARBA00023015"/>
    </source>
</evidence>
<evidence type="ECO:0000259" key="4">
    <source>
        <dbReference type="PROSITE" id="PS51071"/>
    </source>
</evidence>
<organism evidence="6 7">
    <name type="scientific">Brenneria alni</name>
    <dbReference type="NCBI Taxonomy" id="71656"/>
    <lineage>
        <taxon>Bacteria</taxon>
        <taxon>Pseudomonadati</taxon>
        <taxon>Pseudomonadota</taxon>
        <taxon>Gammaproteobacteria</taxon>
        <taxon>Enterobacterales</taxon>
        <taxon>Pectobacteriaceae</taxon>
        <taxon>Brenneria</taxon>
    </lineage>
</organism>
<dbReference type="SUPFAM" id="SSF46689">
    <property type="entry name" value="Homeodomain-like"/>
    <property type="match status" value="1"/>
</dbReference>
<dbReference type="AlphaFoldDB" id="A0A421DTM9"/>
<dbReference type="Gene3D" id="3.40.50.10490">
    <property type="entry name" value="Glucose-6-phosphate isomerase like protein, domain 1"/>
    <property type="match status" value="1"/>
</dbReference>
<dbReference type="InterPro" id="IPR036388">
    <property type="entry name" value="WH-like_DNA-bd_sf"/>
</dbReference>
<keyword evidence="2" id="KW-0238">DNA-binding</keyword>
<name>A0A421DTM9_9GAMM</name>
<dbReference type="PANTHER" id="PTHR30514">
    <property type="entry name" value="GLUCOKINASE"/>
    <property type="match status" value="1"/>
</dbReference>
<evidence type="ECO:0000256" key="3">
    <source>
        <dbReference type="ARBA" id="ARBA00023163"/>
    </source>
</evidence>
<dbReference type="InterPro" id="IPR047640">
    <property type="entry name" value="RpiR-like"/>
</dbReference>
<dbReference type="GO" id="GO:0003700">
    <property type="term" value="F:DNA-binding transcription factor activity"/>
    <property type="evidence" value="ECO:0007669"/>
    <property type="project" value="InterPro"/>
</dbReference>
<dbReference type="SUPFAM" id="SSF53697">
    <property type="entry name" value="SIS domain"/>
    <property type="match status" value="1"/>
</dbReference>
<dbReference type="Gene3D" id="1.10.10.10">
    <property type="entry name" value="Winged helix-like DNA-binding domain superfamily/Winged helix DNA-binding domain"/>
    <property type="match status" value="1"/>
</dbReference>
<dbReference type="CDD" id="cd05013">
    <property type="entry name" value="SIS_RpiR"/>
    <property type="match status" value="1"/>
</dbReference>
<comment type="caution">
    <text evidence="6">The sequence shown here is derived from an EMBL/GenBank/DDBJ whole genome shotgun (WGS) entry which is preliminary data.</text>
</comment>
<dbReference type="Pfam" id="PF01418">
    <property type="entry name" value="HTH_6"/>
    <property type="match status" value="1"/>
</dbReference>
<dbReference type="EMBL" id="MJLZ01000001">
    <property type="protein sequence ID" value="RLM28104.1"/>
    <property type="molecule type" value="Genomic_DNA"/>
</dbReference>
<dbReference type="PROSITE" id="PS51464">
    <property type="entry name" value="SIS"/>
    <property type="match status" value="1"/>
</dbReference>
<dbReference type="RefSeq" id="WP_121572682.1">
    <property type="nucleotide sequence ID" value="NZ_MJLZ01000001.1"/>
</dbReference>